<organism evidence="1 2">
    <name type="scientific">Naganishia friedmannii</name>
    <dbReference type="NCBI Taxonomy" id="89922"/>
    <lineage>
        <taxon>Eukaryota</taxon>
        <taxon>Fungi</taxon>
        <taxon>Dikarya</taxon>
        <taxon>Basidiomycota</taxon>
        <taxon>Agaricomycotina</taxon>
        <taxon>Tremellomycetes</taxon>
        <taxon>Filobasidiales</taxon>
        <taxon>Filobasidiaceae</taxon>
        <taxon>Naganishia</taxon>
    </lineage>
</organism>
<name>A0ACC2W3M8_9TREE</name>
<gene>
    <name evidence="1" type="ORF">QFC21_001607</name>
</gene>
<reference evidence="1" key="1">
    <citation type="submission" date="2023-04" db="EMBL/GenBank/DDBJ databases">
        <title>Draft Genome sequencing of Naganishia species isolated from polar environments using Oxford Nanopore Technology.</title>
        <authorList>
            <person name="Leo P."/>
            <person name="Venkateswaran K."/>
        </authorList>
    </citation>
    <scope>NUCLEOTIDE SEQUENCE</scope>
    <source>
        <strain evidence="1">MNA-CCFEE 5423</strain>
    </source>
</reference>
<proteinExistence type="predicted"/>
<sequence>MEAFDFPPFELETYRIIYLEKTESIVKCTVGLDKTIGGDVNETLAVYAQYEAEVTELVLRLLLLEEAYGKTDLALPDSFLVKHDCYTLSVGAYHVVDH</sequence>
<comment type="caution">
    <text evidence="1">The sequence shown here is derived from an EMBL/GenBank/DDBJ whole genome shotgun (WGS) entry which is preliminary data.</text>
</comment>
<evidence type="ECO:0000313" key="2">
    <source>
        <dbReference type="Proteomes" id="UP001227268"/>
    </source>
</evidence>
<evidence type="ECO:0000313" key="1">
    <source>
        <dbReference type="EMBL" id="KAJ9105242.1"/>
    </source>
</evidence>
<protein>
    <submittedName>
        <fullName evidence="1">Uncharacterized protein</fullName>
    </submittedName>
</protein>
<accession>A0ACC2W3M8</accession>
<dbReference type="EMBL" id="JASBWT010000004">
    <property type="protein sequence ID" value="KAJ9105242.1"/>
    <property type="molecule type" value="Genomic_DNA"/>
</dbReference>
<keyword evidence="2" id="KW-1185">Reference proteome</keyword>
<dbReference type="Proteomes" id="UP001227268">
    <property type="component" value="Unassembled WGS sequence"/>
</dbReference>